<dbReference type="EMBL" id="AP019735">
    <property type="protein sequence ID" value="BBL05269.1"/>
    <property type="molecule type" value="Genomic_DNA"/>
</dbReference>
<protein>
    <submittedName>
        <fullName evidence="1">Uncharacterized protein</fullName>
    </submittedName>
</protein>
<reference evidence="2" key="1">
    <citation type="submission" date="2019-06" db="EMBL/GenBank/DDBJ databases">
        <title>Alistipes onderdonkii subsp. vulgaris subsp. nov., Alistipes dispar sp. nov. and Alistipes communis sp. nov., isolated from human faeces, and creation of Alistipes onderdonkii subsp. onderdonkii subsp. nov.</title>
        <authorList>
            <person name="Sakamoto M."/>
            <person name="Ikeyama N."/>
            <person name="Ogata Y."/>
            <person name="Suda W."/>
            <person name="Iino T."/>
            <person name="Hattori M."/>
            <person name="Ohkuma M."/>
        </authorList>
    </citation>
    <scope>NUCLEOTIDE SEQUENCE [LARGE SCALE GENOMIC DNA]</scope>
    <source>
        <strain evidence="2">5CBH24</strain>
    </source>
</reference>
<sequence>MAYNKRKHLEANIVALRIAFAPSTVLTPQQRDALAAYSGFGALKCVLQPAAADDDLTQ</sequence>
<proteinExistence type="predicted"/>
<dbReference type="Proteomes" id="UP000318946">
    <property type="component" value="Chromosome"/>
</dbReference>
<evidence type="ECO:0000313" key="2">
    <source>
        <dbReference type="Proteomes" id="UP000318946"/>
    </source>
</evidence>
<accession>A0A4Y1WYB1</accession>
<gene>
    <name evidence="1" type="ORF">A5CBH24_25820</name>
</gene>
<keyword evidence="2" id="KW-1185">Reference proteome</keyword>
<evidence type="ECO:0000313" key="1">
    <source>
        <dbReference type="EMBL" id="BBL05269.1"/>
    </source>
</evidence>
<dbReference type="GeneID" id="78343413"/>
<dbReference type="KEGG" id="acou:A5CBH24_25820"/>
<name>A0A4Y1WYB1_9BACT</name>
<dbReference type="RefSeq" id="WP_162852323.1">
    <property type="nucleotide sequence ID" value="NZ_AP019735.1"/>
</dbReference>
<dbReference type="AlphaFoldDB" id="A0A4Y1WYB1"/>
<organism evidence="1 2">
    <name type="scientific">Alistipes communis</name>
    <dbReference type="NCBI Taxonomy" id="2585118"/>
    <lineage>
        <taxon>Bacteria</taxon>
        <taxon>Pseudomonadati</taxon>
        <taxon>Bacteroidota</taxon>
        <taxon>Bacteroidia</taxon>
        <taxon>Bacteroidales</taxon>
        <taxon>Rikenellaceae</taxon>
        <taxon>Alistipes</taxon>
    </lineage>
</organism>